<accession>A0AAV5RNW6</accession>
<feature type="transmembrane region" description="Helical" evidence="2">
    <location>
        <begin position="194"/>
        <end position="211"/>
    </location>
</feature>
<gene>
    <name evidence="4" type="ORF">DASB73_040930</name>
</gene>
<comment type="caution">
    <text evidence="4">The sequence shown here is derived from an EMBL/GenBank/DDBJ whole genome shotgun (WGS) entry which is preliminary data.</text>
</comment>
<dbReference type="InterPro" id="IPR051957">
    <property type="entry name" value="CRISP-LCCL_domain"/>
</dbReference>
<dbReference type="PROSITE" id="PS50820">
    <property type="entry name" value="LCCL"/>
    <property type="match status" value="1"/>
</dbReference>
<sequence length="576" mass="65621">MAPWRLISTPRILRSFRWAKYLIPLLYILTNLYVARNGYWDGSTEYERLQCTQNQSLWKGPLASCGLNAELCTPFKYGMEPGLQYKFRCPANCIQEGRTFLPWQVGNTTAYRVPFAIGGPVYRGDSFICVAAVHAGIVSSKTGGCGTLEWVGSHPKFDSKLSSTRSFYSLDFDTEFPINFKFVKKGHCNPDLRIVHIAIAAICILFVSLRYMFSHTAYWFFSIMTYGFWTIILGSNPPWTNGQGTLPEVFSLGMGRFMPFMFGAFYIYVYAAKPLCSRCFNEYAIIPDAESGYQEEDNNDSNELENSGSDDSSVSDETEMGEENRPQRRFFLYPKKVCLYCFGFGMGVLENYVFGYLPLDRLTVTDLNDQSGAWLTFILLFSMIFLIIISQTYYFYKMNKFKQYFPLYCMQALALVGLSFLPMETLRVHHYILALLLLPGTCIRITPSYFYQGILLGLYTSGVARWDFAPIVETSVSLSRGSALARAVDPTFTKIENGTIYWQNSPNDVFDGYTLTINDIQRYIGLSSQFNMTEWIQSYDPAGMIRKYYVRVAAAALGKHNINYSGRFSDASVYIP</sequence>
<keyword evidence="2" id="KW-0812">Transmembrane</keyword>
<dbReference type="SUPFAM" id="SSF69848">
    <property type="entry name" value="LCCL domain"/>
    <property type="match status" value="1"/>
</dbReference>
<dbReference type="PANTHER" id="PTHR31331:SF1">
    <property type="entry name" value="CYSTEINE RICH SECRETORY PROTEIN LCCL DOMAIN CONTAINING 2"/>
    <property type="match status" value="1"/>
</dbReference>
<dbReference type="Gene3D" id="2.170.130.20">
    <property type="entry name" value="LCCL-like domain"/>
    <property type="match status" value="1"/>
</dbReference>
<keyword evidence="2" id="KW-1133">Transmembrane helix</keyword>
<feature type="transmembrane region" description="Helical" evidence="2">
    <location>
        <begin position="21"/>
        <end position="40"/>
    </location>
</feature>
<dbReference type="EMBL" id="BTGC01000008">
    <property type="protein sequence ID" value="GMM53130.1"/>
    <property type="molecule type" value="Genomic_DNA"/>
</dbReference>
<evidence type="ECO:0000256" key="2">
    <source>
        <dbReference type="SAM" id="Phobius"/>
    </source>
</evidence>
<keyword evidence="2" id="KW-0472">Membrane</keyword>
<feature type="transmembrane region" description="Helical" evidence="2">
    <location>
        <begin position="249"/>
        <end position="271"/>
    </location>
</feature>
<feature type="transmembrane region" description="Helical" evidence="2">
    <location>
        <begin position="374"/>
        <end position="396"/>
    </location>
</feature>
<evidence type="ECO:0000313" key="4">
    <source>
        <dbReference type="EMBL" id="GMM53130.1"/>
    </source>
</evidence>
<evidence type="ECO:0000256" key="1">
    <source>
        <dbReference type="SAM" id="MobiDB-lite"/>
    </source>
</evidence>
<evidence type="ECO:0000313" key="5">
    <source>
        <dbReference type="Proteomes" id="UP001362899"/>
    </source>
</evidence>
<proteinExistence type="predicted"/>
<feature type="domain" description="LCCL" evidence="3">
    <location>
        <begin position="89"/>
        <end position="144"/>
    </location>
</feature>
<feature type="transmembrane region" description="Helical" evidence="2">
    <location>
        <begin position="405"/>
        <end position="422"/>
    </location>
</feature>
<feature type="transmembrane region" description="Helical" evidence="2">
    <location>
        <begin position="337"/>
        <end position="354"/>
    </location>
</feature>
<keyword evidence="5" id="KW-1185">Reference proteome</keyword>
<dbReference type="InterPro" id="IPR036609">
    <property type="entry name" value="LCCL_sf"/>
</dbReference>
<dbReference type="InterPro" id="IPR004043">
    <property type="entry name" value="LCCL"/>
</dbReference>
<evidence type="ECO:0000259" key="3">
    <source>
        <dbReference type="PROSITE" id="PS50820"/>
    </source>
</evidence>
<dbReference type="Pfam" id="PF03815">
    <property type="entry name" value="LCCL"/>
    <property type="match status" value="1"/>
</dbReference>
<dbReference type="PANTHER" id="PTHR31331">
    <property type="entry name" value="LCCL DOMAIN PROTEIN (AFU_ORTHOLOGUE AFUA_5G08630)"/>
    <property type="match status" value="1"/>
</dbReference>
<reference evidence="4 5" key="1">
    <citation type="journal article" date="2023" name="Elife">
        <title>Identification of key yeast species and microbe-microbe interactions impacting larval growth of Drosophila in the wild.</title>
        <authorList>
            <person name="Mure A."/>
            <person name="Sugiura Y."/>
            <person name="Maeda R."/>
            <person name="Honda K."/>
            <person name="Sakurai N."/>
            <person name="Takahashi Y."/>
            <person name="Watada M."/>
            <person name="Katoh T."/>
            <person name="Gotoh A."/>
            <person name="Gotoh Y."/>
            <person name="Taniguchi I."/>
            <person name="Nakamura K."/>
            <person name="Hayashi T."/>
            <person name="Katayama T."/>
            <person name="Uemura T."/>
            <person name="Hattori Y."/>
        </authorList>
    </citation>
    <scope>NUCLEOTIDE SEQUENCE [LARGE SCALE GENOMIC DNA]</scope>
    <source>
        <strain evidence="4 5">SB-73</strain>
    </source>
</reference>
<dbReference type="AlphaFoldDB" id="A0AAV5RNW6"/>
<feature type="region of interest" description="Disordered" evidence="1">
    <location>
        <begin position="292"/>
        <end position="322"/>
    </location>
</feature>
<dbReference type="Proteomes" id="UP001362899">
    <property type="component" value="Unassembled WGS sequence"/>
</dbReference>
<feature type="transmembrane region" description="Helical" evidence="2">
    <location>
        <begin position="218"/>
        <end position="237"/>
    </location>
</feature>
<feature type="compositionally biased region" description="Acidic residues" evidence="1">
    <location>
        <begin position="293"/>
        <end position="303"/>
    </location>
</feature>
<organism evidence="4 5">
    <name type="scientific">Starmerella bacillaris</name>
    <name type="common">Yeast</name>
    <name type="synonym">Candida zemplinina</name>
    <dbReference type="NCBI Taxonomy" id="1247836"/>
    <lineage>
        <taxon>Eukaryota</taxon>
        <taxon>Fungi</taxon>
        <taxon>Dikarya</taxon>
        <taxon>Ascomycota</taxon>
        <taxon>Saccharomycotina</taxon>
        <taxon>Dipodascomycetes</taxon>
        <taxon>Dipodascales</taxon>
        <taxon>Trichomonascaceae</taxon>
        <taxon>Starmerella</taxon>
    </lineage>
</organism>
<protein>
    <recommendedName>
        <fullName evidence="3">LCCL domain-containing protein</fullName>
    </recommendedName>
</protein>
<name>A0AAV5RNW6_STABA</name>